<dbReference type="NCBIfam" id="TIGR01494">
    <property type="entry name" value="ATPase_P-type"/>
    <property type="match status" value="2"/>
</dbReference>
<dbReference type="InterPro" id="IPR027256">
    <property type="entry name" value="P-typ_ATPase_IB"/>
</dbReference>
<keyword evidence="4 13" id="KW-0812">Transmembrane</keyword>
<dbReference type="Gene3D" id="3.30.70.100">
    <property type="match status" value="2"/>
</dbReference>
<evidence type="ECO:0000256" key="5">
    <source>
        <dbReference type="ARBA" id="ARBA00022723"/>
    </source>
</evidence>
<dbReference type="InterPro" id="IPR023299">
    <property type="entry name" value="ATPase_P-typ_cyto_dom_N"/>
</dbReference>
<keyword evidence="9" id="KW-1278">Translocase</keyword>
<comment type="caution">
    <text evidence="15">The sequence shown here is derived from an EMBL/GenBank/DDBJ whole genome shotgun (WGS) entry which is preliminary data.</text>
</comment>
<dbReference type="SUPFAM" id="SSF55008">
    <property type="entry name" value="HMA, heavy metal-associated domain"/>
    <property type="match status" value="2"/>
</dbReference>
<comment type="subcellular location">
    <subcellularLocation>
        <location evidence="1">Membrane</location>
        <topology evidence="1">Multi-pass membrane protein</topology>
    </subcellularLocation>
</comment>
<dbReference type="SUPFAM" id="SSF81653">
    <property type="entry name" value="Calcium ATPase, transduction domain A"/>
    <property type="match status" value="1"/>
</dbReference>
<organism evidence="15 16">
    <name type="scientific">Natronocalculus amylovorans</name>
    <dbReference type="NCBI Taxonomy" id="2917812"/>
    <lineage>
        <taxon>Archaea</taxon>
        <taxon>Methanobacteriati</taxon>
        <taxon>Methanobacteriota</taxon>
        <taxon>Stenosarchaea group</taxon>
        <taxon>Halobacteria</taxon>
        <taxon>Halobacteriales</taxon>
        <taxon>Haloferacaceae</taxon>
        <taxon>Natronocalculus</taxon>
    </lineage>
</organism>
<dbReference type="InterPro" id="IPR008250">
    <property type="entry name" value="ATPase_P-typ_transduc_dom_A_sf"/>
</dbReference>
<dbReference type="Gene3D" id="3.40.1110.10">
    <property type="entry name" value="Calcium-transporting ATPase, cytoplasmic domain N"/>
    <property type="match status" value="1"/>
</dbReference>
<dbReference type="SFLD" id="SFLDS00003">
    <property type="entry name" value="Haloacid_Dehalogenase"/>
    <property type="match status" value="1"/>
</dbReference>
<feature type="transmembrane region" description="Helical" evidence="13">
    <location>
        <begin position="425"/>
        <end position="443"/>
    </location>
</feature>
<accession>A0AAE3FWX0</accession>
<dbReference type="PANTHER" id="PTHR48085">
    <property type="entry name" value="CADMIUM/ZINC-TRANSPORTING ATPASE HMA2-RELATED"/>
    <property type="match status" value="1"/>
</dbReference>
<dbReference type="CDD" id="cd00371">
    <property type="entry name" value="HMA"/>
    <property type="match status" value="2"/>
</dbReference>
<keyword evidence="3" id="KW-0813">Transport</keyword>
<dbReference type="GO" id="GO:0005507">
    <property type="term" value="F:copper ion binding"/>
    <property type="evidence" value="ECO:0007669"/>
    <property type="project" value="InterPro"/>
</dbReference>
<evidence type="ECO:0000256" key="9">
    <source>
        <dbReference type="ARBA" id="ARBA00022967"/>
    </source>
</evidence>
<feature type="transmembrane region" description="Helical" evidence="13">
    <location>
        <begin position="199"/>
        <end position="218"/>
    </location>
</feature>
<dbReference type="InterPro" id="IPR018303">
    <property type="entry name" value="ATPase_P-typ_P_site"/>
</dbReference>
<keyword evidence="16" id="KW-1185">Reference proteome</keyword>
<dbReference type="SFLD" id="SFLDG00002">
    <property type="entry name" value="C1.7:_P-type_atpase_like"/>
    <property type="match status" value="1"/>
</dbReference>
<name>A0AAE3FWX0_9EURY</name>
<evidence type="ECO:0000256" key="8">
    <source>
        <dbReference type="ARBA" id="ARBA00022840"/>
    </source>
</evidence>
<keyword evidence="6" id="KW-0677">Repeat</keyword>
<protein>
    <submittedName>
        <fullName evidence="15">Heavy metal translocating P-type ATPase</fullName>
    </submittedName>
</protein>
<keyword evidence="12 13" id="KW-0472">Membrane</keyword>
<dbReference type="Proteomes" id="UP001203207">
    <property type="component" value="Unassembled WGS sequence"/>
</dbReference>
<keyword evidence="10 13" id="KW-1133">Transmembrane helix</keyword>
<gene>
    <name evidence="15" type="ORF">AArcSt2_07895</name>
</gene>
<feature type="transmembrane region" description="Helical" evidence="13">
    <location>
        <begin position="396"/>
        <end position="418"/>
    </location>
</feature>
<dbReference type="FunFam" id="2.70.150.10:FF:000002">
    <property type="entry name" value="Copper-transporting ATPase 1, putative"/>
    <property type="match status" value="1"/>
</dbReference>
<evidence type="ECO:0000259" key="14">
    <source>
        <dbReference type="PROSITE" id="PS50846"/>
    </source>
</evidence>
<dbReference type="Pfam" id="PF00702">
    <property type="entry name" value="Hydrolase"/>
    <property type="match status" value="1"/>
</dbReference>
<dbReference type="InterPro" id="IPR036163">
    <property type="entry name" value="HMA_dom_sf"/>
</dbReference>
<dbReference type="Gene3D" id="2.70.150.10">
    <property type="entry name" value="Calcium-transporting ATPase, cytoplasmic transduction domain A"/>
    <property type="match status" value="1"/>
</dbReference>
<feature type="domain" description="HMA" evidence="14">
    <location>
        <begin position="9"/>
        <end position="75"/>
    </location>
</feature>
<keyword evidence="11" id="KW-0406">Ion transport</keyword>
<dbReference type="SUPFAM" id="SSF56784">
    <property type="entry name" value="HAD-like"/>
    <property type="match status" value="1"/>
</dbReference>
<keyword evidence="7" id="KW-0547">Nucleotide-binding</keyword>
<evidence type="ECO:0000256" key="7">
    <source>
        <dbReference type="ARBA" id="ARBA00022741"/>
    </source>
</evidence>
<dbReference type="PANTHER" id="PTHR48085:SF5">
    <property type="entry name" value="CADMIUM_ZINC-TRANSPORTING ATPASE HMA4-RELATED"/>
    <property type="match status" value="1"/>
</dbReference>
<dbReference type="InterPro" id="IPR023214">
    <property type="entry name" value="HAD_sf"/>
</dbReference>
<feature type="domain" description="HMA" evidence="14">
    <location>
        <begin position="78"/>
        <end position="144"/>
    </location>
</feature>
<dbReference type="SFLD" id="SFLDF00027">
    <property type="entry name" value="p-type_atpase"/>
    <property type="match status" value="1"/>
</dbReference>
<evidence type="ECO:0000256" key="11">
    <source>
        <dbReference type="ARBA" id="ARBA00023065"/>
    </source>
</evidence>
<evidence type="ECO:0000256" key="1">
    <source>
        <dbReference type="ARBA" id="ARBA00004141"/>
    </source>
</evidence>
<dbReference type="Gene3D" id="3.40.50.1000">
    <property type="entry name" value="HAD superfamily/HAD-like"/>
    <property type="match status" value="1"/>
</dbReference>
<dbReference type="PROSITE" id="PS00154">
    <property type="entry name" value="ATPASE_E1_E2"/>
    <property type="match status" value="1"/>
</dbReference>
<comment type="similarity">
    <text evidence="2">Belongs to the cation transport ATPase (P-type) (TC 3.A.3) family. Type IB subfamily.</text>
</comment>
<keyword evidence="8" id="KW-0067">ATP-binding</keyword>
<evidence type="ECO:0000256" key="4">
    <source>
        <dbReference type="ARBA" id="ARBA00022692"/>
    </source>
</evidence>
<dbReference type="InterPro" id="IPR059000">
    <property type="entry name" value="ATPase_P-type_domA"/>
</dbReference>
<dbReference type="InterPro" id="IPR001757">
    <property type="entry name" value="P_typ_ATPase"/>
</dbReference>
<dbReference type="RefSeq" id="WP_250583735.1">
    <property type="nucleotide sequence ID" value="NZ_JAKRVX010000002.1"/>
</dbReference>
<dbReference type="Pfam" id="PF00403">
    <property type="entry name" value="HMA"/>
    <property type="match status" value="2"/>
</dbReference>
<dbReference type="NCBIfam" id="TIGR00003">
    <property type="entry name" value="copper ion binding protein"/>
    <property type="match status" value="2"/>
</dbReference>
<dbReference type="InterPro" id="IPR051014">
    <property type="entry name" value="Cation_Transport_ATPase_IB"/>
</dbReference>
<evidence type="ECO:0000256" key="10">
    <source>
        <dbReference type="ARBA" id="ARBA00022989"/>
    </source>
</evidence>
<reference evidence="15" key="2">
    <citation type="submission" date="2022-02" db="EMBL/GenBank/DDBJ databases">
        <authorList>
            <person name="Elcheninov A.G."/>
            <person name="Sorokin D.Y."/>
            <person name="Kublanov I.V."/>
        </authorList>
    </citation>
    <scope>NUCLEOTIDE SEQUENCE</scope>
    <source>
        <strain evidence="15">AArc-St2</strain>
    </source>
</reference>
<dbReference type="NCBIfam" id="TIGR01525">
    <property type="entry name" value="ATPase-IB_hvy"/>
    <property type="match status" value="1"/>
</dbReference>
<evidence type="ECO:0000313" key="15">
    <source>
        <dbReference type="EMBL" id="MCL9816862.1"/>
    </source>
</evidence>
<evidence type="ECO:0000256" key="13">
    <source>
        <dbReference type="SAM" id="Phobius"/>
    </source>
</evidence>
<dbReference type="AlphaFoldDB" id="A0AAE3FWX0"/>
<reference evidence="15" key="1">
    <citation type="journal article" date="2022" name="Syst. Appl. Microbiol.">
        <title>Natronocalculus amylovorans gen. nov., sp. nov., and Natranaeroarchaeum aerophilus sp. nov., dominant culturable amylolytic natronoarchaea from hypersaline soda lakes in southwestern Siberia.</title>
        <authorList>
            <person name="Sorokin D.Y."/>
            <person name="Elcheninov A.G."/>
            <person name="Khizhniak T.V."/>
            <person name="Koenen M."/>
            <person name="Bale N.J."/>
            <person name="Damste J.S.S."/>
            <person name="Kublanov I.V."/>
        </authorList>
    </citation>
    <scope>NUCLEOTIDE SEQUENCE</scope>
    <source>
        <strain evidence="15">AArc-St2</strain>
    </source>
</reference>
<dbReference type="GO" id="GO:0005524">
    <property type="term" value="F:ATP binding"/>
    <property type="evidence" value="ECO:0007669"/>
    <property type="project" value="UniProtKB-KW"/>
</dbReference>
<keyword evidence="5" id="KW-0479">Metal-binding</keyword>
<dbReference type="GO" id="GO:0016020">
    <property type="term" value="C:membrane"/>
    <property type="evidence" value="ECO:0007669"/>
    <property type="project" value="UniProtKB-SubCell"/>
</dbReference>
<dbReference type="PRINTS" id="PR00941">
    <property type="entry name" value="CDATPASE"/>
</dbReference>
<evidence type="ECO:0000256" key="12">
    <source>
        <dbReference type="ARBA" id="ARBA00023136"/>
    </source>
</evidence>
<evidence type="ECO:0000256" key="6">
    <source>
        <dbReference type="ARBA" id="ARBA00022737"/>
    </source>
</evidence>
<proteinExistence type="inferred from homology"/>
<dbReference type="GO" id="GO:0019829">
    <property type="term" value="F:ATPase-coupled monoatomic cation transmembrane transporter activity"/>
    <property type="evidence" value="ECO:0007669"/>
    <property type="project" value="InterPro"/>
</dbReference>
<feature type="transmembrane region" description="Helical" evidence="13">
    <location>
        <begin position="164"/>
        <end position="193"/>
    </location>
</feature>
<sequence length="829" mass="86866">MSMQSTDNETVQFVVPDMDCPSCAGKVERGLGNLDAILDVETRPTSGTVVVTYDATSITAETITEALGSLGYPVTTTQQERFSVPSMDCSACAGKVDAALNELSGVVSIDTRPTSGTVVVTYDPAQSSVGELAATIEQTGYAVVESKRDTQPQLWKTPRAVKTAIGAVLLLTGVVFEWFIPAFNTTFTTIWLWTVSIDWLLYVLAVVVAGTAILRNGLISVRTRQLDIDLLMSAGITGALVVGLPFEAATLAVLYSIAELLERYSIDRARNSLTELLELSPDTATVRRNGEEVVVPVEEISVGETVVVRPGENVPLDGVVIDGHSALDESPVTGESVPVDKTVGDEVYAGTRNTEGFLAIEATAPAGESTLAQVIELVADAEAEQTEREQFVDRFAAIYTPIIVVGALLTMTIPPLVFGAPFTEWFVRGLTLIVIACPCAFVISTPVSVVSGLTSAARNGVLIKGGAHLESMATVDTVALDKTGTLTTGELQVTDVIALNGNDETDVLACAGSIERRSEHPIAAAIVEYADTAAAPIRSIAQFEALPGKGVRAELDGVTHYAGKPGLFAELGFSLEHTHLKTDGGVTISKTAEDDIQSCAHGSYLDLRNETIPRLQQEGKTVILVGTEDEIEGVIAVADTVRPEAAWMVDRLNELGISRVVMLTGDNERTAHAIGNQVGVDEIRAGLLPAEKVAAIRELDAETAGGVAMVGDGINDAPALATATVGIAMGAAGTDAAIETADIALMADDLTKLPYLYSLSAKSESVIKQNIGSSLAVKAVLAIGAPFGYVSVLVAIVVGDMGMSLGVTSNAMRLAGIEPETPPEAIESV</sequence>
<dbReference type="PRINTS" id="PR00119">
    <property type="entry name" value="CATATPASE"/>
</dbReference>
<dbReference type="PROSITE" id="PS50846">
    <property type="entry name" value="HMA_2"/>
    <property type="match status" value="2"/>
</dbReference>
<dbReference type="InterPro" id="IPR044492">
    <property type="entry name" value="P_typ_ATPase_HD_dom"/>
</dbReference>
<evidence type="ECO:0000313" key="16">
    <source>
        <dbReference type="Proteomes" id="UP001203207"/>
    </source>
</evidence>
<dbReference type="Pfam" id="PF00122">
    <property type="entry name" value="E1-E2_ATPase"/>
    <property type="match status" value="1"/>
</dbReference>
<dbReference type="InterPro" id="IPR006122">
    <property type="entry name" value="HMA_Cu_ion-bd"/>
</dbReference>
<dbReference type="SUPFAM" id="SSF81665">
    <property type="entry name" value="Calcium ATPase, transmembrane domain M"/>
    <property type="match status" value="1"/>
</dbReference>
<dbReference type="EMBL" id="JAKRVX010000002">
    <property type="protein sequence ID" value="MCL9816862.1"/>
    <property type="molecule type" value="Genomic_DNA"/>
</dbReference>
<dbReference type="GO" id="GO:0016887">
    <property type="term" value="F:ATP hydrolysis activity"/>
    <property type="evidence" value="ECO:0007669"/>
    <property type="project" value="InterPro"/>
</dbReference>
<evidence type="ECO:0000256" key="2">
    <source>
        <dbReference type="ARBA" id="ARBA00006024"/>
    </source>
</evidence>
<evidence type="ECO:0000256" key="3">
    <source>
        <dbReference type="ARBA" id="ARBA00022448"/>
    </source>
</evidence>
<dbReference type="InterPro" id="IPR023298">
    <property type="entry name" value="ATPase_P-typ_TM_dom_sf"/>
</dbReference>
<feature type="transmembrane region" description="Helical" evidence="13">
    <location>
        <begin position="775"/>
        <end position="798"/>
    </location>
</feature>
<dbReference type="InterPro" id="IPR006121">
    <property type="entry name" value="HMA_dom"/>
</dbReference>
<dbReference type="InterPro" id="IPR036412">
    <property type="entry name" value="HAD-like_sf"/>
</dbReference>